<keyword evidence="1" id="KW-0812">Transmembrane</keyword>
<evidence type="ECO:0000313" key="3">
    <source>
        <dbReference type="Proteomes" id="UP000318437"/>
    </source>
</evidence>
<sequence length="312" mass="34294">MSCEKDILEPSCQSNNTDVISQSGKVILYDGTTNHTRIWLLVVIHLLFGIAPLAEFLFDGTIWFSPADFALGSLSIAQIMLLSFWVGMGGSKWIVRVLGAIVGTAYVTLWPVLSPYMSFPVEEYESSFSQSFVSLFASYSAIILLLTSVFALIRRRGTKLIHLSQLNVDILPARVRYSTFHLLILMSICSFVLSLAKLAQPPEEPTTGFSTFRIVALFLLMLVVFLINNLCAAWATLSLNSPWTRIALVLGNALLLGISFAIATGNYSFSWQMFIGVSLIPVLSTAIVIVSLLVIRSCHYRIVPSGLLQAAS</sequence>
<comment type="caution">
    <text evidence="2">The sequence shown here is derived from an EMBL/GenBank/DDBJ whole genome shotgun (WGS) entry which is preliminary data.</text>
</comment>
<feature type="transmembrane region" description="Helical" evidence="1">
    <location>
        <begin position="246"/>
        <end position="267"/>
    </location>
</feature>
<feature type="transmembrane region" description="Helical" evidence="1">
    <location>
        <begin position="69"/>
        <end position="86"/>
    </location>
</feature>
<reference evidence="2 3" key="1">
    <citation type="submission" date="2019-02" db="EMBL/GenBank/DDBJ databases">
        <title>Deep-cultivation of Planctomycetes and their phenomic and genomic characterization uncovers novel biology.</title>
        <authorList>
            <person name="Wiegand S."/>
            <person name="Jogler M."/>
            <person name="Boedeker C."/>
            <person name="Pinto D."/>
            <person name="Vollmers J."/>
            <person name="Rivas-Marin E."/>
            <person name="Kohn T."/>
            <person name="Peeters S.H."/>
            <person name="Heuer A."/>
            <person name="Rast P."/>
            <person name="Oberbeckmann S."/>
            <person name="Bunk B."/>
            <person name="Jeske O."/>
            <person name="Meyerdierks A."/>
            <person name="Storesund J.E."/>
            <person name="Kallscheuer N."/>
            <person name="Luecker S."/>
            <person name="Lage O.M."/>
            <person name="Pohl T."/>
            <person name="Merkel B.J."/>
            <person name="Hornburger P."/>
            <person name="Mueller R.-W."/>
            <person name="Bruemmer F."/>
            <person name="Labrenz M."/>
            <person name="Spormann A.M."/>
            <person name="Op Den Camp H."/>
            <person name="Overmann J."/>
            <person name="Amann R."/>
            <person name="Jetten M.S.M."/>
            <person name="Mascher T."/>
            <person name="Medema M.H."/>
            <person name="Devos D.P."/>
            <person name="Kaster A.-K."/>
            <person name="Ovreas L."/>
            <person name="Rohde M."/>
            <person name="Galperin M.Y."/>
            <person name="Jogler C."/>
        </authorList>
    </citation>
    <scope>NUCLEOTIDE SEQUENCE [LARGE SCALE GENOMIC DNA]</scope>
    <source>
        <strain evidence="2 3">Pla144</strain>
    </source>
</reference>
<dbReference type="Proteomes" id="UP000318437">
    <property type="component" value="Unassembled WGS sequence"/>
</dbReference>
<gene>
    <name evidence="2" type="ORF">Pla144_11790</name>
</gene>
<evidence type="ECO:0000256" key="1">
    <source>
        <dbReference type="SAM" id="Phobius"/>
    </source>
</evidence>
<name>A0A5C6CZU1_9BACT</name>
<keyword evidence="1" id="KW-0472">Membrane</keyword>
<keyword evidence="3" id="KW-1185">Reference proteome</keyword>
<feature type="transmembrane region" description="Helical" evidence="1">
    <location>
        <begin position="38"/>
        <end position="57"/>
    </location>
</feature>
<feature type="transmembrane region" description="Helical" evidence="1">
    <location>
        <begin position="273"/>
        <end position="295"/>
    </location>
</feature>
<proteinExistence type="predicted"/>
<evidence type="ECO:0000313" key="2">
    <source>
        <dbReference type="EMBL" id="TWU30393.1"/>
    </source>
</evidence>
<feature type="transmembrane region" description="Helical" evidence="1">
    <location>
        <begin position="93"/>
        <end position="113"/>
    </location>
</feature>
<dbReference type="EMBL" id="SJPS01000001">
    <property type="protein sequence ID" value="TWU30393.1"/>
    <property type="molecule type" value="Genomic_DNA"/>
</dbReference>
<protein>
    <submittedName>
        <fullName evidence="2">Uncharacterized protein</fullName>
    </submittedName>
</protein>
<accession>A0A5C6CZU1</accession>
<dbReference type="AlphaFoldDB" id="A0A5C6CZU1"/>
<feature type="transmembrane region" description="Helical" evidence="1">
    <location>
        <begin position="180"/>
        <end position="199"/>
    </location>
</feature>
<feature type="transmembrane region" description="Helical" evidence="1">
    <location>
        <begin position="211"/>
        <end position="234"/>
    </location>
</feature>
<keyword evidence="1" id="KW-1133">Transmembrane helix</keyword>
<feature type="transmembrane region" description="Helical" evidence="1">
    <location>
        <begin position="133"/>
        <end position="153"/>
    </location>
</feature>
<organism evidence="2 3">
    <name type="scientific">Bythopirellula polymerisocia</name>
    <dbReference type="NCBI Taxonomy" id="2528003"/>
    <lineage>
        <taxon>Bacteria</taxon>
        <taxon>Pseudomonadati</taxon>
        <taxon>Planctomycetota</taxon>
        <taxon>Planctomycetia</taxon>
        <taxon>Pirellulales</taxon>
        <taxon>Lacipirellulaceae</taxon>
        <taxon>Bythopirellula</taxon>
    </lineage>
</organism>